<keyword evidence="2" id="KW-1185">Reference proteome</keyword>
<dbReference type="EMBL" id="KV425610">
    <property type="protein sequence ID" value="KZT21180.1"/>
    <property type="molecule type" value="Genomic_DNA"/>
</dbReference>
<name>A0A165PKU6_9AGAM</name>
<dbReference type="Proteomes" id="UP000076761">
    <property type="component" value="Unassembled WGS sequence"/>
</dbReference>
<dbReference type="InParanoid" id="A0A165PKU6"/>
<reference evidence="1 2" key="1">
    <citation type="journal article" date="2016" name="Mol. Biol. Evol.">
        <title>Comparative Genomics of Early-Diverging Mushroom-Forming Fungi Provides Insights into the Origins of Lignocellulose Decay Capabilities.</title>
        <authorList>
            <person name="Nagy L.G."/>
            <person name="Riley R."/>
            <person name="Tritt A."/>
            <person name="Adam C."/>
            <person name="Daum C."/>
            <person name="Floudas D."/>
            <person name="Sun H."/>
            <person name="Yadav J.S."/>
            <person name="Pangilinan J."/>
            <person name="Larsson K.H."/>
            <person name="Matsuura K."/>
            <person name="Barry K."/>
            <person name="Labutti K."/>
            <person name="Kuo R."/>
            <person name="Ohm R.A."/>
            <person name="Bhattacharya S.S."/>
            <person name="Shirouzu T."/>
            <person name="Yoshinaga Y."/>
            <person name="Martin F.M."/>
            <person name="Grigoriev I.V."/>
            <person name="Hibbett D.S."/>
        </authorList>
    </citation>
    <scope>NUCLEOTIDE SEQUENCE [LARGE SCALE GENOMIC DNA]</scope>
    <source>
        <strain evidence="1 2">HHB14362 ss-1</strain>
    </source>
</reference>
<proteinExistence type="predicted"/>
<gene>
    <name evidence="1" type="ORF">NEOLEDRAFT_1139810</name>
</gene>
<protein>
    <submittedName>
        <fullName evidence="1">Uncharacterized protein</fullName>
    </submittedName>
</protein>
<evidence type="ECO:0000313" key="2">
    <source>
        <dbReference type="Proteomes" id="UP000076761"/>
    </source>
</evidence>
<accession>A0A165PKU6</accession>
<organism evidence="1 2">
    <name type="scientific">Neolentinus lepideus HHB14362 ss-1</name>
    <dbReference type="NCBI Taxonomy" id="1314782"/>
    <lineage>
        <taxon>Eukaryota</taxon>
        <taxon>Fungi</taxon>
        <taxon>Dikarya</taxon>
        <taxon>Basidiomycota</taxon>
        <taxon>Agaricomycotina</taxon>
        <taxon>Agaricomycetes</taxon>
        <taxon>Gloeophyllales</taxon>
        <taxon>Gloeophyllaceae</taxon>
        <taxon>Neolentinus</taxon>
    </lineage>
</organism>
<dbReference type="AlphaFoldDB" id="A0A165PKU6"/>
<evidence type="ECO:0000313" key="1">
    <source>
        <dbReference type="EMBL" id="KZT21180.1"/>
    </source>
</evidence>
<sequence>MSSGGAGRLGCVLSALESLPLQASLFRGHLLFSVSFPFSLAFTFPDTADAPLHIHYPLFQVTIRRRDINWNGMAPKSGIDQSSASGSFCIVPMRAW</sequence>